<dbReference type="Proteomes" id="UP000828390">
    <property type="component" value="Unassembled WGS sequence"/>
</dbReference>
<dbReference type="AlphaFoldDB" id="A0A9D3YRJ2"/>
<reference evidence="1" key="1">
    <citation type="journal article" date="2019" name="bioRxiv">
        <title>The Genome of the Zebra Mussel, Dreissena polymorpha: A Resource for Invasive Species Research.</title>
        <authorList>
            <person name="McCartney M.A."/>
            <person name="Auch B."/>
            <person name="Kono T."/>
            <person name="Mallez S."/>
            <person name="Zhang Y."/>
            <person name="Obille A."/>
            <person name="Becker A."/>
            <person name="Abrahante J.E."/>
            <person name="Garbe J."/>
            <person name="Badalamenti J.P."/>
            <person name="Herman A."/>
            <person name="Mangelson H."/>
            <person name="Liachko I."/>
            <person name="Sullivan S."/>
            <person name="Sone E.D."/>
            <person name="Koren S."/>
            <person name="Silverstein K.A.T."/>
            <person name="Beckman K.B."/>
            <person name="Gohl D.M."/>
        </authorList>
    </citation>
    <scope>NUCLEOTIDE SEQUENCE</scope>
    <source>
        <strain evidence="1">Duluth1</strain>
        <tissue evidence="1">Whole animal</tissue>
    </source>
</reference>
<organism evidence="1 2">
    <name type="scientific">Dreissena polymorpha</name>
    <name type="common">Zebra mussel</name>
    <name type="synonym">Mytilus polymorpha</name>
    <dbReference type="NCBI Taxonomy" id="45954"/>
    <lineage>
        <taxon>Eukaryota</taxon>
        <taxon>Metazoa</taxon>
        <taxon>Spiralia</taxon>
        <taxon>Lophotrochozoa</taxon>
        <taxon>Mollusca</taxon>
        <taxon>Bivalvia</taxon>
        <taxon>Autobranchia</taxon>
        <taxon>Heteroconchia</taxon>
        <taxon>Euheterodonta</taxon>
        <taxon>Imparidentia</taxon>
        <taxon>Neoheterodontei</taxon>
        <taxon>Myida</taxon>
        <taxon>Dreissenoidea</taxon>
        <taxon>Dreissenidae</taxon>
        <taxon>Dreissena</taxon>
    </lineage>
</organism>
<accession>A0A9D3YRJ2</accession>
<comment type="caution">
    <text evidence="1">The sequence shown here is derived from an EMBL/GenBank/DDBJ whole genome shotgun (WGS) entry which is preliminary data.</text>
</comment>
<name>A0A9D3YRJ2_DREPO</name>
<proteinExistence type="predicted"/>
<evidence type="ECO:0000313" key="2">
    <source>
        <dbReference type="Proteomes" id="UP000828390"/>
    </source>
</evidence>
<gene>
    <name evidence="1" type="ORF">DPMN_078649</name>
</gene>
<keyword evidence="2" id="KW-1185">Reference proteome</keyword>
<dbReference type="EMBL" id="JAIWYP010000015">
    <property type="protein sequence ID" value="KAH3703610.1"/>
    <property type="molecule type" value="Genomic_DNA"/>
</dbReference>
<reference evidence="1" key="2">
    <citation type="submission" date="2020-11" db="EMBL/GenBank/DDBJ databases">
        <authorList>
            <person name="McCartney M.A."/>
            <person name="Auch B."/>
            <person name="Kono T."/>
            <person name="Mallez S."/>
            <person name="Becker A."/>
            <person name="Gohl D.M."/>
            <person name="Silverstein K.A.T."/>
            <person name="Koren S."/>
            <person name="Bechman K.B."/>
            <person name="Herman A."/>
            <person name="Abrahante J.E."/>
            <person name="Garbe J."/>
        </authorList>
    </citation>
    <scope>NUCLEOTIDE SEQUENCE</scope>
    <source>
        <strain evidence="1">Duluth1</strain>
        <tissue evidence="1">Whole animal</tissue>
    </source>
</reference>
<evidence type="ECO:0000313" key="1">
    <source>
        <dbReference type="EMBL" id="KAH3703610.1"/>
    </source>
</evidence>
<sequence length="87" mass="9897">MEKGIPSVVVITTDSDTHQRQDSAIFDSKNEIKMKMLRNSNINSPNDAINRFQETYQHEINLLAVINLSDMPKLLAEMTLDVYWSGA</sequence>
<protein>
    <submittedName>
        <fullName evidence="1">Uncharacterized protein</fullName>
    </submittedName>
</protein>